<evidence type="ECO:0000256" key="1">
    <source>
        <dbReference type="SAM" id="Phobius"/>
    </source>
</evidence>
<name>A0ABR5TKR1_9BACL</name>
<feature type="transmembrane region" description="Helical" evidence="1">
    <location>
        <begin position="163"/>
        <end position="181"/>
    </location>
</feature>
<protein>
    <recommendedName>
        <fullName evidence="4">DUF819 family protein</fullName>
    </recommendedName>
</protein>
<keyword evidence="1" id="KW-1133">Transmembrane helix</keyword>
<evidence type="ECO:0000313" key="2">
    <source>
        <dbReference type="EMBL" id="KXB55796.1"/>
    </source>
</evidence>
<feature type="transmembrane region" description="Helical" evidence="1">
    <location>
        <begin position="122"/>
        <end position="143"/>
    </location>
</feature>
<feature type="transmembrane region" description="Helical" evidence="1">
    <location>
        <begin position="215"/>
        <end position="232"/>
    </location>
</feature>
<feature type="transmembrane region" description="Helical" evidence="1">
    <location>
        <begin position="9"/>
        <end position="26"/>
    </location>
</feature>
<reference evidence="2 3" key="1">
    <citation type="submission" date="2016-01" db="EMBL/GenBank/DDBJ databases">
        <authorList>
            <person name="Mitreva M."/>
            <person name="Pepin K.H."/>
            <person name="Mihindukulasuriya K.A."/>
            <person name="Fulton R."/>
            <person name="Fronick C."/>
            <person name="O'Laughlin M."/>
            <person name="Miner T."/>
            <person name="Herter B."/>
            <person name="Rosa B.A."/>
            <person name="Cordes M."/>
            <person name="Tomlinson C."/>
            <person name="Wollam A."/>
            <person name="Palsikar V.B."/>
            <person name="Mardis E.R."/>
            <person name="Wilson R.K."/>
        </authorList>
    </citation>
    <scope>NUCLEOTIDE SEQUENCE [LARGE SCALE GENOMIC DNA]</scope>
    <source>
        <strain evidence="2 3">KA00071</strain>
    </source>
</reference>
<feature type="transmembrane region" description="Helical" evidence="1">
    <location>
        <begin position="307"/>
        <end position="329"/>
    </location>
</feature>
<feature type="transmembrane region" description="Helical" evidence="1">
    <location>
        <begin position="32"/>
        <end position="54"/>
    </location>
</feature>
<sequence length="337" mass="37520">MGVDFLKEIWIIISFIFFIVFISIFLEENYKWAKSITGAIISLLLATIFSNLKLIPHSSIVYDNIFDYVVPMSITLLLFNCNLKQIYKESGRLLILFLISSLGSVLGAFLGYVLLRDNIPILASIAGLMTASYVGGSVNFVAVGSAFNIPAGVVSAATVSDNLLMIPYFLILISIPSAKFFKKNFLLNHANSSEEERKFSLISNNKSFAISLKDFALSFSVSSIIVTISFTLADFLKNFFRGNFVNIFSNKYLVLATVTIIFTTIFSEFFKNIKSSNMLGTFLIYVFFTVMGSQASIVSILENSPLIFLFCLIIVSVNMFITFLGAKVFNFTLEEAI</sequence>
<feature type="transmembrane region" description="Helical" evidence="1">
    <location>
        <begin position="66"/>
        <end position="87"/>
    </location>
</feature>
<dbReference type="EMBL" id="LSDB01000064">
    <property type="protein sequence ID" value="KXB55796.1"/>
    <property type="molecule type" value="Genomic_DNA"/>
</dbReference>
<organism evidence="2 3">
    <name type="scientific">Gemelliphila asaccharolytica</name>
    <dbReference type="NCBI Taxonomy" id="502393"/>
    <lineage>
        <taxon>Bacteria</taxon>
        <taxon>Bacillati</taxon>
        <taxon>Bacillota</taxon>
        <taxon>Bacilli</taxon>
        <taxon>Bacillales</taxon>
        <taxon>Gemellaceae</taxon>
        <taxon>Gemelliphila</taxon>
    </lineage>
</organism>
<evidence type="ECO:0000313" key="3">
    <source>
        <dbReference type="Proteomes" id="UP000070467"/>
    </source>
</evidence>
<gene>
    <name evidence="2" type="ORF">HMPREF1871_01152</name>
</gene>
<feature type="transmembrane region" description="Helical" evidence="1">
    <location>
        <begin position="282"/>
        <end position="301"/>
    </location>
</feature>
<keyword evidence="1" id="KW-0472">Membrane</keyword>
<comment type="caution">
    <text evidence="2">The sequence shown here is derived from an EMBL/GenBank/DDBJ whole genome shotgun (WGS) entry which is preliminary data.</text>
</comment>
<keyword evidence="3" id="KW-1185">Reference proteome</keyword>
<dbReference type="InterPro" id="IPR008537">
    <property type="entry name" value="DUF819"/>
</dbReference>
<dbReference type="PANTHER" id="PTHR34289:SF8">
    <property type="entry name" value="DUF819 DOMAIN-CONTAINING PROTEIN"/>
    <property type="match status" value="1"/>
</dbReference>
<keyword evidence="1" id="KW-0812">Transmembrane</keyword>
<feature type="transmembrane region" description="Helical" evidence="1">
    <location>
        <begin position="252"/>
        <end position="270"/>
    </location>
</feature>
<accession>A0ABR5TKR1</accession>
<dbReference type="PANTHER" id="PTHR34289">
    <property type="entry name" value="PROTEIN, PUTATIVE (DUF819)-RELATED"/>
    <property type="match status" value="1"/>
</dbReference>
<dbReference type="Pfam" id="PF05684">
    <property type="entry name" value="DUF819"/>
    <property type="match status" value="1"/>
</dbReference>
<feature type="non-terminal residue" evidence="2">
    <location>
        <position position="337"/>
    </location>
</feature>
<proteinExistence type="predicted"/>
<evidence type="ECO:0008006" key="4">
    <source>
        <dbReference type="Google" id="ProtNLM"/>
    </source>
</evidence>
<feature type="transmembrane region" description="Helical" evidence="1">
    <location>
        <begin position="93"/>
        <end position="115"/>
    </location>
</feature>
<dbReference type="Proteomes" id="UP000070467">
    <property type="component" value="Unassembled WGS sequence"/>
</dbReference>